<protein>
    <submittedName>
        <fullName evidence="4">Protein N-acetyltransferase, RimJ/RimL family</fullName>
    </submittedName>
</protein>
<dbReference type="RefSeq" id="WP_174900430.1">
    <property type="nucleotide sequence ID" value="NZ_FOTW01000006.1"/>
</dbReference>
<evidence type="ECO:0000259" key="3">
    <source>
        <dbReference type="PROSITE" id="PS51186"/>
    </source>
</evidence>
<dbReference type="EMBL" id="FOTW01000006">
    <property type="protein sequence ID" value="SFL69264.1"/>
    <property type="molecule type" value="Genomic_DNA"/>
</dbReference>
<dbReference type="InterPro" id="IPR050832">
    <property type="entry name" value="Bact_Acetyltransf"/>
</dbReference>
<dbReference type="InterPro" id="IPR016181">
    <property type="entry name" value="Acyl_CoA_acyltransferase"/>
</dbReference>
<dbReference type="Pfam" id="PF00583">
    <property type="entry name" value="Acetyltransf_1"/>
    <property type="match status" value="1"/>
</dbReference>
<accession>A0A1I4JS18</accession>
<gene>
    <name evidence="4" type="ORF">SAMN02982985_01179</name>
</gene>
<dbReference type="AlphaFoldDB" id="A0A1I4JS18"/>
<dbReference type="Proteomes" id="UP000199470">
    <property type="component" value="Unassembled WGS sequence"/>
</dbReference>
<keyword evidence="2" id="KW-0012">Acyltransferase</keyword>
<evidence type="ECO:0000313" key="4">
    <source>
        <dbReference type="EMBL" id="SFL69264.1"/>
    </source>
</evidence>
<keyword evidence="1 4" id="KW-0808">Transferase</keyword>
<keyword evidence="5" id="KW-1185">Reference proteome</keyword>
<dbReference type="SUPFAM" id="SSF55729">
    <property type="entry name" value="Acyl-CoA N-acyltransferases (Nat)"/>
    <property type="match status" value="1"/>
</dbReference>
<feature type="domain" description="N-acetyltransferase" evidence="3">
    <location>
        <begin position="6"/>
        <end position="168"/>
    </location>
</feature>
<name>A0A1I4JS18_9BURK</name>
<sequence length="175" mass="19396">MRPTAPLFRPLSIDDVDAFRALRLRGMLEKPETFRTSYAEEAALPLIRLQQRLIHTPHQRMFGAWDGDTLVGMAGLKREPIAVVHERANIWGVYVAPQARGAGLARGLIGAALDYARTLPELRRVTLMVNVDNAAARALYRKLGFTLVAGTLDAQRDEQMQLLLRPAEAVEAAAK</sequence>
<reference evidence="4 5" key="1">
    <citation type="submission" date="2016-10" db="EMBL/GenBank/DDBJ databases">
        <authorList>
            <person name="de Groot N.N."/>
        </authorList>
    </citation>
    <scope>NUCLEOTIDE SEQUENCE [LARGE SCALE GENOMIC DNA]</scope>
    <source>
        <strain evidence="4 5">ATCC 43154</strain>
    </source>
</reference>
<organism evidence="4 5">
    <name type="scientific">Rugamonas rubra</name>
    <dbReference type="NCBI Taxonomy" id="758825"/>
    <lineage>
        <taxon>Bacteria</taxon>
        <taxon>Pseudomonadati</taxon>
        <taxon>Pseudomonadota</taxon>
        <taxon>Betaproteobacteria</taxon>
        <taxon>Burkholderiales</taxon>
        <taxon>Oxalobacteraceae</taxon>
        <taxon>Telluria group</taxon>
        <taxon>Rugamonas</taxon>
    </lineage>
</organism>
<dbReference type="InterPro" id="IPR000182">
    <property type="entry name" value="GNAT_dom"/>
</dbReference>
<dbReference type="Gene3D" id="3.40.630.30">
    <property type="match status" value="1"/>
</dbReference>
<proteinExistence type="predicted"/>
<evidence type="ECO:0000256" key="1">
    <source>
        <dbReference type="ARBA" id="ARBA00022679"/>
    </source>
</evidence>
<evidence type="ECO:0000313" key="5">
    <source>
        <dbReference type="Proteomes" id="UP000199470"/>
    </source>
</evidence>
<evidence type="ECO:0000256" key="2">
    <source>
        <dbReference type="ARBA" id="ARBA00023315"/>
    </source>
</evidence>
<dbReference type="PROSITE" id="PS51186">
    <property type="entry name" value="GNAT"/>
    <property type="match status" value="1"/>
</dbReference>
<dbReference type="GO" id="GO:0016747">
    <property type="term" value="F:acyltransferase activity, transferring groups other than amino-acyl groups"/>
    <property type="evidence" value="ECO:0007669"/>
    <property type="project" value="InterPro"/>
</dbReference>
<dbReference type="CDD" id="cd04301">
    <property type="entry name" value="NAT_SF"/>
    <property type="match status" value="1"/>
</dbReference>
<dbReference type="PANTHER" id="PTHR43877">
    <property type="entry name" value="AMINOALKYLPHOSPHONATE N-ACETYLTRANSFERASE-RELATED-RELATED"/>
    <property type="match status" value="1"/>
</dbReference>
<dbReference type="STRING" id="758825.SAMN02982985_01179"/>